<dbReference type="GeneID" id="7202005"/>
<keyword evidence="5 6" id="KW-0472">Membrane</keyword>
<feature type="non-terminal residue" evidence="7">
    <location>
        <position position="210"/>
    </location>
</feature>
<dbReference type="Pfam" id="PF04515">
    <property type="entry name" value="Choline_transpo"/>
    <property type="match status" value="1"/>
</dbReference>
<feature type="transmembrane region" description="Helical" evidence="6">
    <location>
        <begin position="169"/>
        <end position="202"/>
    </location>
</feature>
<comment type="caution">
    <text evidence="6">Lacks conserved residue(s) required for the propagation of feature annotation.</text>
</comment>
<comment type="subcellular location">
    <subcellularLocation>
        <location evidence="6">Cell membrane</location>
        <topology evidence="6">Multi-pass membrane protein</topology>
    </subcellularLocation>
    <subcellularLocation>
        <location evidence="1">Membrane</location>
        <topology evidence="1">Multi-pass membrane protein</topology>
    </subcellularLocation>
</comment>
<comment type="similarity">
    <text evidence="2 6">Belongs to the CTL (choline transporter-like) family.</text>
</comment>
<keyword evidence="4 6" id="KW-1133">Transmembrane helix</keyword>
<feature type="transmembrane region" description="Helical" evidence="6">
    <location>
        <begin position="135"/>
        <end position="157"/>
    </location>
</feature>
<keyword evidence="8" id="KW-1185">Reference proteome</keyword>
<evidence type="ECO:0000256" key="1">
    <source>
        <dbReference type="ARBA" id="ARBA00004141"/>
    </source>
</evidence>
<dbReference type="KEGG" id="pti:PHATRDRAFT_5491"/>
<accession>B7G2D9</accession>
<dbReference type="GO" id="GO:0022857">
    <property type="term" value="F:transmembrane transporter activity"/>
    <property type="evidence" value="ECO:0007669"/>
    <property type="project" value="UniProtKB-UniRule"/>
</dbReference>
<evidence type="ECO:0000256" key="2">
    <source>
        <dbReference type="ARBA" id="ARBA00007168"/>
    </source>
</evidence>
<evidence type="ECO:0000256" key="6">
    <source>
        <dbReference type="RuleBase" id="RU368066"/>
    </source>
</evidence>
<feature type="non-terminal residue" evidence="7">
    <location>
        <position position="1"/>
    </location>
</feature>
<reference evidence="8" key="2">
    <citation type="submission" date="2008-08" db="EMBL/GenBank/DDBJ databases">
        <authorList>
            <consortium name="Diatom Consortium"/>
            <person name="Grigoriev I."/>
            <person name="Grimwood J."/>
            <person name="Kuo A."/>
            <person name="Otillar R.P."/>
            <person name="Salamov A."/>
            <person name="Detter J.C."/>
            <person name="Lindquist E."/>
            <person name="Shapiro H."/>
            <person name="Lucas S."/>
            <person name="Glavina del Rio T."/>
            <person name="Pitluck S."/>
            <person name="Rokhsar D."/>
            <person name="Bowler C."/>
        </authorList>
    </citation>
    <scope>GENOME REANNOTATION</scope>
    <source>
        <strain evidence="8">CCAP 1055/1</strain>
    </source>
</reference>
<feature type="transmembrane region" description="Helical" evidence="6">
    <location>
        <begin position="70"/>
        <end position="88"/>
    </location>
</feature>
<dbReference type="InParanoid" id="B7G2D9"/>
<proteinExistence type="inferred from homology"/>
<dbReference type="PANTHER" id="PTHR12385:SF4">
    <property type="entry name" value="PROTEIN PNS1"/>
    <property type="match status" value="1"/>
</dbReference>
<dbReference type="HOGENOM" id="CLU_026724_1_0_1"/>
<dbReference type="RefSeq" id="XP_002181361.1">
    <property type="nucleotide sequence ID" value="XM_002181325.1"/>
</dbReference>
<dbReference type="AlphaFoldDB" id="B7G2D9"/>
<dbReference type="PaxDb" id="2850-Phatr5491"/>
<comment type="function">
    <text evidence="6">Choline transporter.</text>
</comment>
<evidence type="ECO:0000313" key="8">
    <source>
        <dbReference type="Proteomes" id="UP000000759"/>
    </source>
</evidence>
<name>B7G2D9_PHATC</name>
<evidence type="ECO:0000256" key="5">
    <source>
        <dbReference type="ARBA" id="ARBA00023136"/>
    </source>
</evidence>
<dbReference type="GO" id="GO:0005886">
    <property type="term" value="C:plasma membrane"/>
    <property type="evidence" value="ECO:0007669"/>
    <property type="project" value="UniProtKB-SubCell"/>
</dbReference>
<protein>
    <recommendedName>
        <fullName evidence="6">Choline transporter-like protein</fullName>
    </recommendedName>
</protein>
<organism evidence="7 8">
    <name type="scientific">Phaeodactylum tricornutum (strain CCAP 1055/1)</name>
    <dbReference type="NCBI Taxonomy" id="556484"/>
    <lineage>
        <taxon>Eukaryota</taxon>
        <taxon>Sar</taxon>
        <taxon>Stramenopiles</taxon>
        <taxon>Ochrophyta</taxon>
        <taxon>Bacillariophyta</taxon>
        <taxon>Bacillariophyceae</taxon>
        <taxon>Bacillariophycidae</taxon>
        <taxon>Naviculales</taxon>
        <taxon>Phaeodactylaceae</taxon>
        <taxon>Phaeodactylum</taxon>
    </lineage>
</organism>
<reference evidence="7 8" key="1">
    <citation type="journal article" date="2008" name="Nature">
        <title>The Phaeodactylum genome reveals the evolutionary history of diatom genomes.</title>
        <authorList>
            <person name="Bowler C."/>
            <person name="Allen A.E."/>
            <person name="Badger J.H."/>
            <person name="Grimwood J."/>
            <person name="Jabbari K."/>
            <person name="Kuo A."/>
            <person name="Maheswari U."/>
            <person name="Martens C."/>
            <person name="Maumus F."/>
            <person name="Otillar R.P."/>
            <person name="Rayko E."/>
            <person name="Salamov A."/>
            <person name="Vandepoele K."/>
            <person name="Beszteri B."/>
            <person name="Gruber A."/>
            <person name="Heijde M."/>
            <person name="Katinka M."/>
            <person name="Mock T."/>
            <person name="Valentin K."/>
            <person name="Verret F."/>
            <person name="Berges J.A."/>
            <person name="Brownlee C."/>
            <person name="Cadoret J.P."/>
            <person name="Chiovitti A."/>
            <person name="Choi C.J."/>
            <person name="Coesel S."/>
            <person name="De Martino A."/>
            <person name="Detter J.C."/>
            <person name="Durkin C."/>
            <person name="Falciatore A."/>
            <person name="Fournet J."/>
            <person name="Haruta M."/>
            <person name="Huysman M.J."/>
            <person name="Jenkins B.D."/>
            <person name="Jiroutova K."/>
            <person name="Jorgensen R.E."/>
            <person name="Joubert Y."/>
            <person name="Kaplan A."/>
            <person name="Kroger N."/>
            <person name="Kroth P.G."/>
            <person name="La Roche J."/>
            <person name="Lindquist E."/>
            <person name="Lommer M."/>
            <person name="Martin-Jezequel V."/>
            <person name="Lopez P.J."/>
            <person name="Lucas S."/>
            <person name="Mangogna M."/>
            <person name="McGinnis K."/>
            <person name="Medlin L.K."/>
            <person name="Montsant A."/>
            <person name="Oudot-Le Secq M.P."/>
            <person name="Napoli C."/>
            <person name="Obornik M."/>
            <person name="Parker M.S."/>
            <person name="Petit J.L."/>
            <person name="Porcel B.M."/>
            <person name="Poulsen N."/>
            <person name="Robison M."/>
            <person name="Rychlewski L."/>
            <person name="Rynearson T.A."/>
            <person name="Schmutz J."/>
            <person name="Shapiro H."/>
            <person name="Siaut M."/>
            <person name="Stanley M."/>
            <person name="Sussman M.R."/>
            <person name="Taylor A.R."/>
            <person name="Vardi A."/>
            <person name="von Dassow P."/>
            <person name="Vyverman W."/>
            <person name="Willis A."/>
            <person name="Wyrwicz L.S."/>
            <person name="Rokhsar D.S."/>
            <person name="Weissenbach J."/>
            <person name="Armbrust E.V."/>
            <person name="Green B.R."/>
            <person name="Van de Peer Y."/>
            <person name="Grigoriev I.V."/>
        </authorList>
    </citation>
    <scope>NUCLEOTIDE SEQUENCE [LARGE SCALE GENOMIC DNA]</scope>
    <source>
        <strain evidence="7 8">CCAP 1055/1</strain>
    </source>
</reference>
<gene>
    <name evidence="7" type="ORF">PHATRDRAFT_5491</name>
</gene>
<evidence type="ECO:0000313" key="7">
    <source>
        <dbReference type="EMBL" id="EEC47284.1"/>
    </source>
</evidence>
<dbReference type="EMBL" id="CM000614">
    <property type="protein sequence ID" value="EEC47284.1"/>
    <property type="molecule type" value="Genomic_DNA"/>
</dbReference>
<keyword evidence="3 6" id="KW-0812">Transmembrane</keyword>
<dbReference type="eggNOG" id="KOG1362">
    <property type="taxonomic scope" value="Eukaryota"/>
</dbReference>
<dbReference type="PANTHER" id="PTHR12385">
    <property type="entry name" value="CHOLINE TRANSPORTER-LIKE (SLC FAMILY 44)"/>
    <property type="match status" value="1"/>
</dbReference>
<dbReference type="InterPro" id="IPR007603">
    <property type="entry name" value="Choline_transptr-like"/>
</dbReference>
<dbReference type="OrthoDB" id="44736at2759"/>
<sequence>NSIHVTVAGMVGTWWFEPEDASCCCSPSVNNSFLRTITTSFGSICFGSLIVAVIRALQMLANAARANDDGNFLVCIAECILSCLASIVEYFNKWAFIYVGLYGYGYMEAGKNVFTLFRNRGWEAVIADDLINNTLFLISVIMGGIMGSIALIISLVSDLFEDAGGNEKGIAFALGFVIGLVMTSIAMSTIASAVNAIIVLFAEAPAEFQQ</sequence>
<dbReference type="Proteomes" id="UP000000759">
    <property type="component" value="Chromosome 12"/>
</dbReference>
<evidence type="ECO:0000256" key="3">
    <source>
        <dbReference type="ARBA" id="ARBA00022692"/>
    </source>
</evidence>
<feature type="transmembrane region" description="Helical" evidence="6">
    <location>
        <begin position="37"/>
        <end position="58"/>
    </location>
</feature>
<evidence type="ECO:0000256" key="4">
    <source>
        <dbReference type="ARBA" id="ARBA00022989"/>
    </source>
</evidence>